<sequence>MARITQLESTLKENPESKDELISQLEAARNELNKGSKQTAESLYHAIYAAQDVISILAKRYQ</sequence>
<name>A0A0A0SPG9_9VIBR</name>
<dbReference type="STRING" id="190893.BA953_00990"/>
<evidence type="ECO:0000256" key="1">
    <source>
        <dbReference type="SAM" id="MobiDB-lite"/>
    </source>
</evidence>
<dbReference type="AlphaFoldDB" id="A0A0A0SPG9"/>
<dbReference type="EMBL" id="JXXR01000001">
    <property type="protein sequence ID" value="KJY77555.1"/>
    <property type="molecule type" value="Genomic_DNA"/>
</dbReference>
<gene>
    <name evidence="2" type="ORF">IX92_07300</name>
    <name evidence="3" type="ORF">TW71_00555</name>
</gene>
<reference evidence="2 4" key="1">
    <citation type="submission" date="2014-10" db="EMBL/GenBank/DDBJ databases">
        <title>The Complete Genome Sequence for the Shellfish Pathogen Vibrio coralliilyticus RE98 Isolated from a Shellfish Hatchery.</title>
        <authorList>
            <person name="Richards G.P."/>
            <person name="Bono J.L."/>
            <person name="Watson M.A."/>
            <person name="Needleman D.S."/>
        </authorList>
    </citation>
    <scope>NUCLEOTIDE SEQUENCE [LARGE SCALE GENOMIC DNA]</scope>
    <source>
        <strain evidence="2 4">RE98</strain>
    </source>
</reference>
<feature type="compositionally biased region" description="Basic and acidic residues" evidence="1">
    <location>
        <begin position="10"/>
        <end position="20"/>
    </location>
</feature>
<evidence type="ECO:0000313" key="3">
    <source>
        <dbReference type="EMBL" id="KJY77555.1"/>
    </source>
</evidence>
<evidence type="ECO:0000313" key="4">
    <source>
        <dbReference type="Proteomes" id="UP000030081"/>
    </source>
</evidence>
<evidence type="ECO:0000313" key="2">
    <source>
        <dbReference type="EMBL" id="AIW18863.1"/>
    </source>
</evidence>
<reference evidence="3" key="2">
    <citation type="journal article" date="2015" name="BMC Genomics">
        <title>Genome mining reveals unlocked bioactive potential of marine Gram-negative bacteria.</title>
        <authorList>
            <person name="Machado H."/>
            <person name="Sonnenschein E.C."/>
            <person name="Melchiorsen J."/>
            <person name="Gram L."/>
        </authorList>
    </citation>
    <scope>NUCLEOTIDE SEQUENCE</scope>
    <source>
        <strain evidence="3">S2052</strain>
    </source>
</reference>
<protein>
    <recommendedName>
        <fullName evidence="5">EscE/YscE/SsaE family type III secretion system needle protein co-chaperone</fullName>
    </recommendedName>
</protein>
<feature type="region of interest" description="Disordered" evidence="1">
    <location>
        <begin position="1"/>
        <end position="20"/>
    </location>
</feature>
<proteinExistence type="predicted"/>
<keyword evidence="4" id="KW-1185">Reference proteome</keyword>
<dbReference type="OrthoDB" id="5880316at2"/>
<dbReference type="InterPro" id="IPR012671">
    <property type="entry name" value="T3SS_PscE/YscE"/>
</dbReference>
<organism evidence="3">
    <name type="scientific">Vibrio coralliilyticus</name>
    <dbReference type="NCBI Taxonomy" id="190893"/>
    <lineage>
        <taxon>Bacteria</taxon>
        <taxon>Pseudomonadati</taxon>
        <taxon>Pseudomonadota</taxon>
        <taxon>Gammaproteobacteria</taxon>
        <taxon>Vibrionales</taxon>
        <taxon>Vibrionaceae</taxon>
        <taxon>Vibrio</taxon>
    </lineage>
</organism>
<dbReference type="Proteomes" id="UP000030081">
    <property type="component" value="Chromosome 1"/>
</dbReference>
<accession>A0A0A0SPG9</accession>
<evidence type="ECO:0008006" key="5">
    <source>
        <dbReference type="Google" id="ProtNLM"/>
    </source>
</evidence>
<dbReference type="KEGG" id="vcy:IX92_07300"/>
<dbReference type="Pfam" id="PF08988">
    <property type="entry name" value="T3SS_needle_E"/>
    <property type="match status" value="1"/>
</dbReference>
<dbReference type="RefSeq" id="WP_006962246.1">
    <property type="nucleotide sequence ID" value="NZ_CP009617.1"/>
</dbReference>
<dbReference type="EMBL" id="CP009617">
    <property type="protein sequence ID" value="AIW18863.1"/>
    <property type="molecule type" value="Genomic_DNA"/>
</dbReference>